<gene>
    <name evidence="1" type="ORF">NM688_g2699</name>
</gene>
<keyword evidence="2" id="KW-1185">Reference proteome</keyword>
<evidence type="ECO:0000313" key="1">
    <source>
        <dbReference type="EMBL" id="KAJ3555213.1"/>
    </source>
</evidence>
<accession>A0ACC1T7W6</accession>
<sequence length="1371" mass="151425">MAEDEQMQDATNTKSSEDWIRLVSSDGFSYLVKRKVAMGSGTLKNMLSAESSFAESASNTCPVNERAIVVEKLSEYMQYKNAYENVPAKEDIPDFQTRIPPEVALELLVAADYYEAEVFNHLLYPKDLGSILSASRWDAMFQPSQGIQNWVRDAKENELSSPGESVVWNDPFSTYKKEIQERMERERLRQASVREHNEEDAYPAKAPHACDDFAEPDLSATSLPRSSTSTETKWKPPPRVRGSEPTLQLRSRRKTRETTAMGHTREQRDKEEHAAEGAQRNTPALIGAHTSAPSPSHLQAKHRGTLSKASRTRTAQKERYVGAADDIGIGPSTRVVDKGKGKAVARPSAASHSRVQDEDEDKDNPMDLDPPHDSSPPMSSPLDGRGQPMPRVLPRGGRSPRLPETQVEEDPSRLFDDDIEVVHASSHSRRDDGEYDVMEDEADEYEYDGEEDDAGDVEEAVDEDDEVRYEEQDEDEVEGVIEWEQVDGTYVVDHAREKEQDEHGESDGSQSDADGTQIDECEGAYEDRVEGEEGEGSEEVSEDEHQTQTQPVYFSTVDHIHYRERVSPRPQERRAPRSSQVSSQSQRRSQREVEAQIADDEWVPTQPSSPHPPTRRQLGSELSVDRGSGTSRLRNTPSIEERSVQVTQIDASLASIADTTESGPQAVTGLWRMPSLPALGMRPDPNRAKEKEEYKPGPYVNPMKEKGGTIQDVYTSASTSTSRSTQSFDSCTSRMDGGTTQNTSLPASTASGRQAGNLGRAKGKGYGQSYDRSYVAQMGDGYGQSRCADESATTSAVDENEDPASPGAGFHSSFSDVFYTSTASGFSFELGYALSVLMSIDGNPLLLYGLVWVCSERAEVLDDQEKISREGVYSVNGLGADVLHQVASTGPGIKPLARSGSPCPPTFFPYLFAQAGAGRHARRNPCCKVAVRTPQRALIVAGQRQAVHAVKRRGPLLNRAFNTSFAQTDRDTITRLLYSIGTKREVERYLRIFSSSSDATNPAKFAVVKIGGAVLDQIDELAASLSFLYRVGLYPVVLHGAGPQLNGIIESEGIIPDYIDGIRVTDAKTLQIARRVFLEENLRLVNALEKLGTRARPITSGVFTADYLDKDKYGLVGKITRIDKRPLEASIRSGALPILTSLAESESGQILNVNADIAAGELAKELEPLKIVFLNEKGGLFHGVTGEKLDVINLDEEYDELLRQSWVKYGTKLKLREFKELLDHLPRTSSVAVIRADMLQRELFTDSGAGTLIRRGYKLFKHSDISAIGPDRVRQVIHDRDPDVLAGEQSVTGVLNDMKKAPYTIYGDEPLEVLAIVSEPEDDIPVMTKLLASRSGILNGTIDNVFNAIKKDHRRLFWTARADDENRTGPP</sequence>
<organism evidence="1 2">
    <name type="scientific">Phlebia brevispora</name>
    <dbReference type="NCBI Taxonomy" id="194682"/>
    <lineage>
        <taxon>Eukaryota</taxon>
        <taxon>Fungi</taxon>
        <taxon>Dikarya</taxon>
        <taxon>Basidiomycota</taxon>
        <taxon>Agaricomycotina</taxon>
        <taxon>Agaricomycetes</taxon>
        <taxon>Polyporales</taxon>
        <taxon>Meruliaceae</taxon>
        <taxon>Phlebia</taxon>
    </lineage>
</organism>
<proteinExistence type="predicted"/>
<comment type="caution">
    <text evidence="1">The sequence shown here is derived from an EMBL/GenBank/DDBJ whole genome shotgun (WGS) entry which is preliminary data.</text>
</comment>
<dbReference type="EMBL" id="JANHOG010000353">
    <property type="protein sequence ID" value="KAJ3555213.1"/>
    <property type="molecule type" value="Genomic_DNA"/>
</dbReference>
<protein>
    <submittedName>
        <fullName evidence="1">Uncharacterized protein</fullName>
    </submittedName>
</protein>
<evidence type="ECO:0000313" key="2">
    <source>
        <dbReference type="Proteomes" id="UP001148662"/>
    </source>
</evidence>
<dbReference type="Proteomes" id="UP001148662">
    <property type="component" value="Unassembled WGS sequence"/>
</dbReference>
<name>A0ACC1T7W6_9APHY</name>
<reference evidence="1" key="1">
    <citation type="submission" date="2022-07" db="EMBL/GenBank/DDBJ databases">
        <title>Genome Sequence of Phlebia brevispora.</title>
        <authorList>
            <person name="Buettner E."/>
        </authorList>
    </citation>
    <scope>NUCLEOTIDE SEQUENCE</scope>
    <source>
        <strain evidence="1">MPL23</strain>
    </source>
</reference>